<accession>A0AA46DY89</accession>
<name>A0AA46DY89_9FUSO</name>
<feature type="transmembrane region" description="Helical" evidence="1">
    <location>
        <begin position="97"/>
        <end position="124"/>
    </location>
</feature>
<feature type="transmembrane region" description="Helical" evidence="1">
    <location>
        <begin position="162"/>
        <end position="181"/>
    </location>
</feature>
<proteinExistence type="predicted"/>
<dbReference type="PANTHER" id="PTHR43471">
    <property type="entry name" value="ABC TRANSPORTER PERMEASE"/>
    <property type="match status" value="1"/>
</dbReference>
<dbReference type="Pfam" id="PF12679">
    <property type="entry name" value="ABC2_membrane_2"/>
    <property type="match status" value="1"/>
</dbReference>
<dbReference type="GO" id="GO:0140359">
    <property type="term" value="F:ABC-type transporter activity"/>
    <property type="evidence" value="ECO:0007669"/>
    <property type="project" value="InterPro"/>
</dbReference>
<feature type="transmembrane region" description="Helical" evidence="1">
    <location>
        <begin position="21"/>
        <end position="42"/>
    </location>
</feature>
<dbReference type="Proteomes" id="UP000294678">
    <property type="component" value="Unassembled WGS sequence"/>
</dbReference>
<keyword evidence="1" id="KW-0812">Transmembrane</keyword>
<evidence type="ECO:0000256" key="1">
    <source>
        <dbReference type="SAM" id="Phobius"/>
    </source>
</evidence>
<reference evidence="2 3" key="1">
    <citation type="submission" date="2019-03" db="EMBL/GenBank/DDBJ databases">
        <title>Genomic Encyclopedia of Type Strains, Phase IV (KMG-IV): sequencing the most valuable type-strain genomes for metagenomic binning, comparative biology and taxonomic classification.</title>
        <authorList>
            <person name="Goeker M."/>
        </authorList>
    </citation>
    <scope>NUCLEOTIDE SEQUENCE [LARGE SCALE GENOMIC DNA]</scope>
    <source>
        <strain evidence="2 3">DSM 100055</strain>
    </source>
</reference>
<keyword evidence="3" id="KW-1185">Reference proteome</keyword>
<evidence type="ECO:0008006" key="4">
    <source>
        <dbReference type="Google" id="ProtNLM"/>
    </source>
</evidence>
<comment type="caution">
    <text evidence="2">The sequence shown here is derived from an EMBL/GenBank/DDBJ whole genome shotgun (WGS) entry which is preliminary data.</text>
</comment>
<protein>
    <recommendedName>
        <fullName evidence="4">ABC-2 family transporter</fullName>
    </recommendedName>
</protein>
<dbReference type="EMBL" id="SOBG01000005">
    <property type="protein sequence ID" value="TDT69798.1"/>
    <property type="molecule type" value="Genomic_DNA"/>
</dbReference>
<organism evidence="2 3">
    <name type="scientific">Hypnocyclicus thermotrophus</name>
    <dbReference type="NCBI Taxonomy" id="1627895"/>
    <lineage>
        <taxon>Bacteria</taxon>
        <taxon>Fusobacteriati</taxon>
        <taxon>Fusobacteriota</taxon>
        <taxon>Fusobacteriia</taxon>
        <taxon>Fusobacteriales</taxon>
        <taxon>Fusobacteriaceae</taxon>
        <taxon>Hypnocyclicus</taxon>
    </lineage>
</organism>
<feature type="transmembrane region" description="Helical" evidence="1">
    <location>
        <begin position="136"/>
        <end position="156"/>
    </location>
</feature>
<evidence type="ECO:0000313" key="2">
    <source>
        <dbReference type="EMBL" id="TDT69798.1"/>
    </source>
</evidence>
<gene>
    <name evidence="2" type="ORF">EV215_1338</name>
</gene>
<keyword evidence="1" id="KW-0472">Membrane</keyword>
<keyword evidence="1" id="KW-1133">Transmembrane helix</keyword>
<feature type="transmembrane region" description="Helical" evidence="1">
    <location>
        <begin position="229"/>
        <end position="247"/>
    </location>
</feature>
<dbReference type="RefSeq" id="WP_134113209.1">
    <property type="nucleotide sequence ID" value="NZ_SOBG01000005.1"/>
</dbReference>
<dbReference type="PANTHER" id="PTHR43471:SF10">
    <property type="entry name" value="SLL1107 PROTEIN"/>
    <property type="match status" value="1"/>
</dbReference>
<feature type="transmembrane region" description="Helical" evidence="1">
    <location>
        <begin position="54"/>
        <end position="77"/>
    </location>
</feature>
<sequence length="252" mass="29562">MKNKSLVIAKYTAKENLSNKIAIGFLVFSIILLFGFSILKELTIDNNLEMVKDIGLFFIESFLLLITVFLSSSIIIKAHKDKSIYLILTKPVNRSEYVFGIFLGILSIIFCYEFFLGGILTLVLKFQGYMFNKIYFLSYLYILYKFIILISIGILFSLISDSYITGNIFTFLIYFIAHASYDIKNIMEKTGDILIKTIMKILYFIMPKFHYLNLRDNLDYNYIFDYMDFLYVIFYTILVLIISVIIFNKRKL</sequence>
<dbReference type="AlphaFoldDB" id="A0AA46DY89"/>
<evidence type="ECO:0000313" key="3">
    <source>
        <dbReference type="Proteomes" id="UP000294678"/>
    </source>
</evidence>
<dbReference type="GO" id="GO:0005886">
    <property type="term" value="C:plasma membrane"/>
    <property type="evidence" value="ECO:0007669"/>
    <property type="project" value="UniProtKB-SubCell"/>
</dbReference>